<keyword evidence="1" id="KW-0472">Membrane</keyword>
<name>A0A285UNZ8_9HYPH</name>
<dbReference type="AlphaFoldDB" id="A0A285UNZ8"/>
<keyword evidence="3" id="KW-1185">Reference proteome</keyword>
<reference evidence="2 3" key="1">
    <citation type="submission" date="2017-08" db="EMBL/GenBank/DDBJ databases">
        <authorList>
            <person name="de Groot N.N."/>
        </authorList>
    </citation>
    <scope>NUCLEOTIDE SEQUENCE [LARGE SCALE GENOMIC DNA]</scope>
    <source>
        <strain evidence="2 3">JC85</strain>
    </source>
</reference>
<feature type="transmembrane region" description="Helical" evidence="1">
    <location>
        <begin position="77"/>
        <end position="94"/>
    </location>
</feature>
<keyword evidence="1" id="KW-1133">Transmembrane helix</keyword>
<evidence type="ECO:0000313" key="2">
    <source>
        <dbReference type="EMBL" id="SOC43483.1"/>
    </source>
</evidence>
<organism evidence="2 3">
    <name type="scientific">Rhizobium subbaraonis</name>
    <dbReference type="NCBI Taxonomy" id="908946"/>
    <lineage>
        <taxon>Bacteria</taxon>
        <taxon>Pseudomonadati</taxon>
        <taxon>Pseudomonadota</taxon>
        <taxon>Alphaproteobacteria</taxon>
        <taxon>Hyphomicrobiales</taxon>
        <taxon>Rhizobiaceae</taxon>
        <taxon>Rhizobium/Agrobacterium group</taxon>
        <taxon>Rhizobium</taxon>
    </lineage>
</organism>
<feature type="transmembrane region" description="Helical" evidence="1">
    <location>
        <begin position="12"/>
        <end position="31"/>
    </location>
</feature>
<proteinExistence type="predicted"/>
<dbReference type="EMBL" id="OBQD01000011">
    <property type="protein sequence ID" value="SOC43483.1"/>
    <property type="molecule type" value="Genomic_DNA"/>
</dbReference>
<evidence type="ECO:0000313" key="3">
    <source>
        <dbReference type="Proteomes" id="UP000219167"/>
    </source>
</evidence>
<dbReference type="RefSeq" id="WP_097141230.1">
    <property type="nucleotide sequence ID" value="NZ_OBQD01000011.1"/>
</dbReference>
<evidence type="ECO:0008006" key="4">
    <source>
        <dbReference type="Google" id="ProtNLM"/>
    </source>
</evidence>
<gene>
    <name evidence="2" type="ORF">SAMN05892877_111119</name>
</gene>
<evidence type="ECO:0000256" key="1">
    <source>
        <dbReference type="SAM" id="Phobius"/>
    </source>
</evidence>
<accession>A0A285UNZ8</accession>
<feature type="transmembrane region" description="Helical" evidence="1">
    <location>
        <begin position="106"/>
        <end position="126"/>
    </location>
</feature>
<keyword evidence="1" id="KW-0812">Transmembrane</keyword>
<dbReference type="Proteomes" id="UP000219167">
    <property type="component" value="Unassembled WGS sequence"/>
</dbReference>
<sequence>MEFYIPTETGEFLAFSGAVAALLLGLVGLFAPRLALKFNGLQLRDASTEGCAAARSLGGFHAGLALCAIMVAQDWTYLAVGSAFSLAAFGRILSMMSDASFGWKGLVLLVVQMLLAMLPLAHVFGFV</sequence>
<protein>
    <recommendedName>
        <fullName evidence="4">DUF4345 domain-containing protein</fullName>
    </recommendedName>
</protein>
<dbReference type="OrthoDB" id="9808658at2"/>